<evidence type="ECO:0000256" key="1">
    <source>
        <dbReference type="ARBA" id="ARBA00022737"/>
    </source>
</evidence>
<dbReference type="InterPro" id="IPR056884">
    <property type="entry name" value="NPHP3-like_N"/>
</dbReference>
<name>A0AAD7C5U8_9AGAR</name>
<dbReference type="InterPro" id="IPR027417">
    <property type="entry name" value="P-loop_NTPase"/>
</dbReference>
<dbReference type="Proteomes" id="UP001221142">
    <property type="component" value="Unassembled WGS sequence"/>
</dbReference>
<evidence type="ECO:0000259" key="2">
    <source>
        <dbReference type="PROSITE" id="PS50837"/>
    </source>
</evidence>
<protein>
    <recommendedName>
        <fullName evidence="2">NACHT domain-containing protein</fullName>
    </recommendedName>
</protein>
<dbReference type="EMBL" id="JARKIF010000005">
    <property type="protein sequence ID" value="KAJ7639582.1"/>
    <property type="molecule type" value="Genomic_DNA"/>
</dbReference>
<dbReference type="AlphaFoldDB" id="A0AAD7C5U8"/>
<dbReference type="InterPro" id="IPR007111">
    <property type="entry name" value="NACHT_NTPase"/>
</dbReference>
<keyword evidence="4" id="KW-1185">Reference proteome</keyword>
<dbReference type="PANTHER" id="PTHR10039">
    <property type="entry name" value="AMELOGENIN"/>
    <property type="match status" value="1"/>
</dbReference>
<dbReference type="Gene3D" id="3.40.50.300">
    <property type="entry name" value="P-loop containing nucleotide triphosphate hydrolases"/>
    <property type="match status" value="1"/>
</dbReference>
<comment type="caution">
    <text evidence="3">The sequence shown here is derived from an EMBL/GenBank/DDBJ whole genome shotgun (WGS) entry which is preliminary data.</text>
</comment>
<evidence type="ECO:0000313" key="3">
    <source>
        <dbReference type="EMBL" id="KAJ7639582.1"/>
    </source>
</evidence>
<evidence type="ECO:0000313" key="4">
    <source>
        <dbReference type="Proteomes" id="UP001221142"/>
    </source>
</evidence>
<dbReference type="Pfam" id="PF24883">
    <property type="entry name" value="NPHP3_N"/>
    <property type="match status" value="1"/>
</dbReference>
<dbReference type="PROSITE" id="PS50837">
    <property type="entry name" value="NACHT"/>
    <property type="match status" value="1"/>
</dbReference>
<accession>A0AAD7C5U8</accession>
<feature type="domain" description="NACHT" evidence="2">
    <location>
        <begin position="123"/>
        <end position="270"/>
    </location>
</feature>
<proteinExistence type="predicted"/>
<reference evidence="3" key="1">
    <citation type="submission" date="2023-03" db="EMBL/GenBank/DDBJ databases">
        <title>Massive genome expansion in bonnet fungi (Mycena s.s.) driven by repeated elements and novel gene families across ecological guilds.</title>
        <authorList>
            <consortium name="Lawrence Berkeley National Laboratory"/>
            <person name="Harder C.B."/>
            <person name="Miyauchi S."/>
            <person name="Viragh M."/>
            <person name="Kuo A."/>
            <person name="Thoen E."/>
            <person name="Andreopoulos B."/>
            <person name="Lu D."/>
            <person name="Skrede I."/>
            <person name="Drula E."/>
            <person name="Henrissat B."/>
            <person name="Morin E."/>
            <person name="Kohler A."/>
            <person name="Barry K."/>
            <person name="LaButti K."/>
            <person name="Morin E."/>
            <person name="Salamov A."/>
            <person name="Lipzen A."/>
            <person name="Mereny Z."/>
            <person name="Hegedus B."/>
            <person name="Baldrian P."/>
            <person name="Stursova M."/>
            <person name="Weitz H."/>
            <person name="Taylor A."/>
            <person name="Grigoriev I.V."/>
            <person name="Nagy L.G."/>
            <person name="Martin F."/>
            <person name="Kauserud H."/>
        </authorList>
    </citation>
    <scope>NUCLEOTIDE SEQUENCE</scope>
    <source>
        <strain evidence="3">9284</strain>
    </source>
</reference>
<gene>
    <name evidence="3" type="ORF">FB45DRAFT_1135256</name>
</gene>
<organism evidence="3 4">
    <name type="scientific">Roridomyces roridus</name>
    <dbReference type="NCBI Taxonomy" id="1738132"/>
    <lineage>
        <taxon>Eukaryota</taxon>
        <taxon>Fungi</taxon>
        <taxon>Dikarya</taxon>
        <taxon>Basidiomycota</taxon>
        <taxon>Agaricomycotina</taxon>
        <taxon>Agaricomycetes</taxon>
        <taxon>Agaricomycetidae</taxon>
        <taxon>Agaricales</taxon>
        <taxon>Marasmiineae</taxon>
        <taxon>Mycenaceae</taxon>
        <taxon>Roridomyces</taxon>
    </lineage>
</organism>
<dbReference type="SUPFAM" id="SSF52540">
    <property type="entry name" value="P-loop containing nucleoside triphosphate hydrolases"/>
    <property type="match status" value="2"/>
</dbReference>
<sequence>MFNSCKGLQISDGNFYNVSGDLNLGIHQELLVQASSADPHLSATDEEAPTPGVGGMDHSIAPINIMVPNVNARDTGLDTLHRHAALEALHDSVESFPQPRCHLETRIELLQKLKDMLHDSNGRVVWLHGPAGAGKSAIMETLSQQLQDAGNLGGTFFFKRGHPTRGNARVLFVTLAYQLALFFPAAKALILEPIRRKPLVVGTSIASQLRELIVEPCRRVTDSTGSPRILLIDGLDECDGSAVQQEILRSIRHIFCEHNLPVKIIIASRPEPEIQEIFKDPSFQGLDSVNIEQSFKDVELFLQKEFARIHSEHRETMADVPLPWPSSDIIESLVNLSSGYFIYAATVIKIIDDKQFRPTEQLQIVLNPTPDSEDYPFGSLDKLYIQILAQVPTRFRPQLLDILSVVAARWNLSPRHIEQLLDYKAGDVPLILRKLHSVLVIGGQDYAVRVTHASFLDFLENEMRSGFFCTGGVQRRIALARAILKAMSFTQLPDHDHVARRLTEFWINFITSIEPRFVGAAELLRFIRDLLRFIRDVNLDFVFLIKHSYGNSSVKRLISWMKNVSGVPEDLIDLWERVRWVDHFLLLDFTRRTHSAAVKSALQNLLLRNPQLQRILGVADLIGENPYSQTGPLLYKTRLLLDLSWDDIMASVWEIRPLADRDEICNPRPVYSTVQLAPSADVSKDIALGLIRLLRRIGNRELHTTILRHMEMDCRWGRLISAQLSDVEVFNQLRELGLPSVVSANPSCPLDPYDFSTVLAALKAHDGCPSELVDRWNAYHQESRQLMRNYVKEEEGLFFAQDGVLSPRRSTTVFRI</sequence>
<keyword evidence="1" id="KW-0677">Repeat</keyword>
<dbReference type="PANTHER" id="PTHR10039:SF17">
    <property type="entry name" value="FUNGAL STAND N-TERMINAL GOODBYE DOMAIN-CONTAINING PROTEIN-RELATED"/>
    <property type="match status" value="1"/>
</dbReference>